<evidence type="ECO:0000259" key="2">
    <source>
        <dbReference type="Pfam" id="PF12770"/>
    </source>
</evidence>
<evidence type="ECO:0000313" key="3">
    <source>
        <dbReference type="EMBL" id="VFJ42803.1"/>
    </source>
</evidence>
<gene>
    <name evidence="3" type="ORF">BECKDK2373B_GA0170837_100313</name>
</gene>
<organism evidence="3">
    <name type="scientific">Candidatus Kentrum sp. DK</name>
    <dbReference type="NCBI Taxonomy" id="2126562"/>
    <lineage>
        <taxon>Bacteria</taxon>
        <taxon>Pseudomonadati</taxon>
        <taxon>Pseudomonadota</taxon>
        <taxon>Gammaproteobacteria</taxon>
        <taxon>Candidatus Kentrum</taxon>
    </lineage>
</organism>
<feature type="region of interest" description="Disordered" evidence="1">
    <location>
        <begin position="188"/>
        <end position="217"/>
    </location>
</feature>
<evidence type="ECO:0000256" key="1">
    <source>
        <dbReference type="SAM" id="MobiDB-lite"/>
    </source>
</evidence>
<dbReference type="EMBL" id="CAADEX010000003">
    <property type="protein sequence ID" value="VFJ42803.1"/>
    <property type="molecule type" value="Genomic_DNA"/>
</dbReference>
<sequence>MDKKPQPEHKKIERDYKKPYRLDKKPYRLDKKPYRLDKKLQPEHKNPYRFLVPAHLSSRPLPPLTNRGRLLTLFPLTSCFGSAGGDNYQSLYAQLFGKWDKELAGYHELYLVADGLLELVPFDALVLPDGDYWVERQSIRRLRAGRDLVVDRVAGDERSEPPGGAHPTLVALGGIDYEEFPVVGEVPGSATGGSLHSSPATHPSATQPVARQPASPWLVNRRLRAERGAFRDLPATGPEAAAVVKEYKGITGLPAERWQGAKAGEGRLKRLLAPGATPPRVLHLATHGFFLPKQGGEGDLITERPMTLGGLALAGANRGRAGELGPDGEDGILYGLEAQSLNLRGTALVVLSACDTGRGEVDVSDGVYGLTRALGIAGARNVLMTLWPLEDRLAAEFMRDFYRNWLGDSDAVNGNKDAVNGNKDSMDKEAVYVNEEAVRGNRDAIHRDKDAINRVSTGAVTPAEALRQTRLAWIRSDDIRRRNRKFWAPYVLVE</sequence>
<protein>
    <submittedName>
        <fullName evidence="3">CHAT domain-containing protein</fullName>
    </submittedName>
</protein>
<accession>A0A450RUG7</accession>
<feature type="compositionally biased region" description="Polar residues" evidence="1">
    <location>
        <begin position="192"/>
        <end position="209"/>
    </location>
</feature>
<reference evidence="3" key="1">
    <citation type="submission" date="2019-02" db="EMBL/GenBank/DDBJ databases">
        <authorList>
            <person name="Gruber-Vodicka R. H."/>
            <person name="Seah K. B. B."/>
        </authorList>
    </citation>
    <scope>NUCLEOTIDE SEQUENCE</scope>
    <source>
        <strain evidence="3">BECK_DK47</strain>
    </source>
</reference>
<feature type="domain" description="CHAT" evidence="2">
    <location>
        <begin position="89"/>
        <end position="407"/>
    </location>
</feature>
<proteinExistence type="predicted"/>
<feature type="region of interest" description="Disordered" evidence="1">
    <location>
        <begin position="1"/>
        <end position="26"/>
    </location>
</feature>
<dbReference type="Pfam" id="PF12770">
    <property type="entry name" value="CHAT"/>
    <property type="match status" value="1"/>
</dbReference>
<dbReference type="PANTHER" id="PTHR10098">
    <property type="entry name" value="RAPSYN-RELATED"/>
    <property type="match status" value="1"/>
</dbReference>
<dbReference type="PANTHER" id="PTHR10098:SF108">
    <property type="entry name" value="TETRATRICOPEPTIDE REPEAT PROTEIN 28"/>
    <property type="match status" value="1"/>
</dbReference>
<dbReference type="AlphaFoldDB" id="A0A450RUG7"/>
<dbReference type="InterPro" id="IPR024983">
    <property type="entry name" value="CHAT_dom"/>
</dbReference>
<name>A0A450RUG7_9GAMM</name>